<gene>
    <name evidence="2" type="ORF">GOBAR_AA00572</name>
</gene>
<evidence type="ECO:0000256" key="1">
    <source>
        <dbReference type="SAM" id="SignalP"/>
    </source>
</evidence>
<accession>A0A2P5YWP3</accession>
<feature type="chain" id="PRO_5015117978" description="Secreted protein" evidence="1">
    <location>
        <begin position="19"/>
        <end position="148"/>
    </location>
</feature>
<keyword evidence="1" id="KW-0732">Signal</keyword>
<dbReference type="AlphaFoldDB" id="A0A2P5YWP3"/>
<sequence>MEIWRWTLTVTLLRCIACGEFCNESMELKSVCEKTLLASLNVEEANELVHNCRGEVPRCKQGVHTSSEQINGRYCALGWVVSRISPASLRKKCRSIRNINYASFACRGLNQQPKLKCLILQIIFTSTNAFLKGLREIKLSSGTIPTLK</sequence>
<reference evidence="2 3" key="1">
    <citation type="submission" date="2015-01" db="EMBL/GenBank/DDBJ databases">
        <title>Genome of allotetraploid Gossypium barbadense reveals genomic plasticity and fiber elongation in cotton evolution.</title>
        <authorList>
            <person name="Chen X."/>
            <person name="Liu X."/>
            <person name="Zhao B."/>
            <person name="Zheng H."/>
            <person name="Hu Y."/>
            <person name="Lu G."/>
            <person name="Yang C."/>
            <person name="Chen J."/>
            <person name="Shan C."/>
            <person name="Zhang L."/>
            <person name="Zhou Y."/>
            <person name="Wang L."/>
            <person name="Guo W."/>
            <person name="Bai Y."/>
            <person name="Ruan J."/>
            <person name="Shangguan X."/>
            <person name="Mao Y."/>
            <person name="Jiang J."/>
            <person name="Zhu Y."/>
            <person name="Lei J."/>
            <person name="Kang H."/>
            <person name="Chen S."/>
            <person name="He X."/>
            <person name="Wang R."/>
            <person name="Wang Y."/>
            <person name="Chen J."/>
            <person name="Wang L."/>
            <person name="Yu S."/>
            <person name="Wang B."/>
            <person name="Wei J."/>
            <person name="Song S."/>
            <person name="Lu X."/>
            <person name="Gao Z."/>
            <person name="Gu W."/>
            <person name="Deng X."/>
            <person name="Ma D."/>
            <person name="Wang S."/>
            <person name="Liang W."/>
            <person name="Fang L."/>
            <person name="Cai C."/>
            <person name="Zhu X."/>
            <person name="Zhou B."/>
            <person name="Zhang Y."/>
            <person name="Chen Z."/>
            <person name="Xu S."/>
            <person name="Zhu R."/>
            <person name="Wang S."/>
            <person name="Zhang T."/>
            <person name="Zhao G."/>
        </authorList>
    </citation>
    <scope>NUCLEOTIDE SEQUENCE [LARGE SCALE GENOMIC DNA]</scope>
    <source>
        <strain evidence="3">cv. Xinhai21</strain>
        <tissue evidence="2">Leaf</tissue>
    </source>
</reference>
<evidence type="ECO:0000313" key="3">
    <source>
        <dbReference type="Proteomes" id="UP000239757"/>
    </source>
</evidence>
<proteinExistence type="predicted"/>
<protein>
    <recommendedName>
        <fullName evidence="4">Secreted protein</fullName>
    </recommendedName>
</protein>
<evidence type="ECO:0000313" key="2">
    <source>
        <dbReference type="EMBL" id="PPS20017.1"/>
    </source>
</evidence>
<organism evidence="2 3">
    <name type="scientific">Gossypium barbadense</name>
    <name type="common">Sea Island cotton</name>
    <name type="synonym">Hibiscus barbadensis</name>
    <dbReference type="NCBI Taxonomy" id="3634"/>
    <lineage>
        <taxon>Eukaryota</taxon>
        <taxon>Viridiplantae</taxon>
        <taxon>Streptophyta</taxon>
        <taxon>Embryophyta</taxon>
        <taxon>Tracheophyta</taxon>
        <taxon>Spermatophyta</taxon>
        <taxon>Magnoliopsida</taxon>
        <taxon>eudicotyledons</taxon>
        <taxon>Gunneridae</taxon>
        <taxon>Pentapetalae</taxon>
        <taxon>rosids</taxon>
        <taxon>malvids</taxon>
        <taxon>Malvales</taxon>
        <taxon>Malvaceae</taxon>
        <taxon>Malvoideae</taxon>
        <taxon>Gossypium</taxon>
    </lineage>
</organism>
<dbReference type="Proteomes" id="UP000239757">
    <property type="component" value="Unassembled WGS sequence"/>
</dbReference>
<evidence type="ECO:0008006" key="4">
    <source>
        <dbReference type="Google" id="ProtNLM"/>
    </source>
</evidence>
<feature type="signal peptide" evidence="1">
    <location>
        <begin position="1"/>
        <end position="18"/>
    </location>
</feature>
<name>A0A2P5YWP3_GOSBA</name>
<dbReference type="EMBL" id="KZ662721">
    <property type="protein sequence ID" value="PPS20017.1"/>
    <property type="molecule type" value="Genomic_DNA"/>
</dbReference>